<keyword evidence="6" id="KW-1185">Reference proteome</keyword>
<keyword evidence="3" id="KW-0804">Transcription</keyword>
<name>A0A919RI67_9ACTN</name>
<protein>
    <submittedName>
        <fullName evidence="5">AraC family transcriptional regulator</fullName>
    </submittedName>
</protein>
<proteinExistence type="predicted"/>
<organism evidence="5 6">
    <name type="scientific">Sinosporangium siamense</name>
    <dbReference type="NCBI Taxonomy" id="1367973"/>
    <lineage>
        <taxon>Bacteria</taxon>
        <taxon>Bacillati</taxon>
        <taxon>Actinomycetota</taxon>
        <taxon>Actinomycetes</taxon>
        <taxon>Streptosporangiales</taxon>
        <taxon>Streptosporangiaceae</taxon>
        <taxon>Sinosporangium</taxon>
    </lineage>
</organism>
<dbReference type="PANTHER" id="PTHR46796">
    <property type="entry name" value="HTH-TYPE TRANSCRIPTIONAL ACTIVATOR RHAS-RELATED"/>
    <property type="match status" value="1"/>
</dbReference>
<accession>A0A919RI67</accession>
<dbReference type="PROSITE" id="PS00041">
    <property type="entry name" value="HTH_ARAC_FAMILY_1"/>
    <property type="match status" value="1"/>
</dbReference>
<feature type="domain" description="HTH araC/xylS-type" evidence="4">
    <location>
        <begin position="10"/>
        <end position="108"/>
    </location>
</feature>
<keyword evidence="2" id="KW-0238">DNA-binding</keyword>
<evidence type="ECO:0000256" key="2">
    <source>
        <dbReference type="ARBA" id="ARBA00023125"/>
    </source>
</evidence>
<dbReference type="EMBL" id="BOOW01000018">
    <property type="protein sequence ID" value="GII92834.1"/>
    <property type="molecule type" value="Genomic_DNA"/>
</dbReference>
<dbReference type="GO" id="GO:0003700">
    <property type="term" value="F:DNA-binding transcription factor activity"/>
    <property type="evidence" value="ECO:0007669"/>
    <property type="project" value="InterPro"/>
</dbReference>
<keyword evidence="1" id="KW-0805">Transcription regulation</keyword>
<evidence type="ECO:0000256" key="1">
    <source>
        <dbReference type="ARBA" id="ARBA00023015"/>
    </source>
</evidence>
<dbReference type="RefSeq" id="WP_204025904.1">
    <property type="nucleotide sequence ID" value="NZ_BOOW01000018.1"/>
</dbReference>
<dbReference type="InterPro" id="IPR020449">
    <property type="entry name" value="Tscrpt_reg_AraC-type_HTH"/>
</dbReference>
<dbReference type="SMART" id="SM00342">
    <property type="entry name" value="HTH_ARAC"/>
    <property type="match status" value="1"/>
</dbReference>
<dbReference type="PANTHER" id="PTHR46796:SF2">
    <property type="entry name" value="TRANSCRIPTIONAL REGULATORY PROTEIN"/>
    <property type="match status" value="1"/>
</dbReference>
<dbReference type="AlphaFoldDB" id="A0A919RI67"/>
<evidence type="ECO:0000259" key="4">
    <source>
        <dbReference type="PROSITE" id="PS01124"/>
    </source>
</evidence>
<dbReference type="SUPFAM" id="SSF46689">
    <property type="entry name" value="Homeodomain-like"/>
    <property type="match status" value="2"/>
</dbReference>
<evidence type="ECO:0000313" key="5">
    <source>
        <dbReference type="EMBL" id="GII92834.1"/>
    </source>
</evidence>
<dbReference type="GO" id="GO:0043565">
    <property type="term" value="F:sequence-specific DNA binding"/>
    <property type="evidence" value="ECO:0007669"/>
    <property type="project" value="InterPro"/>
</dbReference>
<dbReference type="InterPro" id="IPR018060">
    <property type="entry name" value="HTH_AraC"/>
</dbReference>
<dbReference type="Pfam" id="PF12833">
    <property type="entry name" value="HTH_18"/>
    <property type="match status" value="1"/>
</dbReference>
<dbReference type="Gene3D" id="1.10.10.60">
    <property type="entry name" value="Homeodomain-like"/>
    <property type="match status" value="2"/>
</dbReference>
<dbReference type="PRINTS" id="PR00032">
    <property type="entry name" value="HTHARAC"/>
</dbReference>
<dbReference type="InterPro" id="IPR050204">
    <property type="entry name" value="AraC_XylS_family_regulators"/>
</dbReference>
<evidence type="ECO:0000256" key="3">
    <source>
        <dbReference type="ARBA" id="ARBA00023163"/>
    </source>
</evidence>
<dbReference type="Proteomes" id="UP000606172">
    <property type="component" value="Unassembled WGS sequence"/>
</dbReference>
<reference evidence="5" key="1">
    <citation type="submission" date="2021-01" db="EMBL/GenBank/DDBJ databases">
        <title>Whole genome shotgun sequence of Sinosporangium siamense NBRC 109515.</title>
        <authorList>
            <person name="Komaki H."/>
            <person name="Tamura T."/>
        </authorList>
    </citation>
    <scope>NUCLEOTIDE SEQUENCE</scope>
    <source>
        <strain evidence="5">NBRC 109515</strain>
    </source>
</reference>
<dbReference type="PROSITE" id="PS01124">
    <property type="entry name" value="HTH_ARAC_FAMILY_2"/>
    <property type="match status" value="1"/>
</dbReference>
<dbReference type="InterPro" id="IPR018062">
    <property type="entry name" value="HTH_AraC-typ_CS"/>
</dbReference>
<dbReference type="InterPro" id="IPR009057">
    <property type="entry name" value="Homeodomain-like_sf"/>
</dbReference>
<evidence type="ECO:0000313" key="6">
    <source>
        <dbReference type="Proteomes" id="UP000606172"/>
    </source>
</evidence>
<gene>
    <name evidence="5" type="ORF">Ssi02_30650</name>
</gene>
<comment type="caution">
    <text evidence="5">The sequence shown here is derived from an EMBL/GenBank/DDBJ whole genome shotgun (WGS) entry which is preliminary data.</text>
</comment>
<sequence>MGEVIEQAIRRAINRMYENIGEQLTIDDMARTAMFSKFHFSRVFRQVTGVSPGRFLSAVRLQEAKRLLLSTSLSVADISNRVGYTSVGTFSTRFKSSVGVAPTQYRQLRGVRTDLVQNKVQDAAGHRAATLRGKITFPQTGEPGRIFIGLFPDWIPQGAPVRSAVLSQPGPYTLTDVAPGIWYVLAHSMPHGKEDLLGDDLLADPASCVGTHGPITVGPESVTISANVNLRPMRGLDPPVLHALLDTRRSALSAQAS</sequence>